<dbReference type="GO" id="GO:0047372">
    <property type="term" value="F:monoacylglycerol lipase activity"/>
    <property type="evidence" value="ECO:0007669"/>
    <property type="project" value="TreeGrafter"/>
</dbReference>
<dbReference type="RefSeq" id="WP_097044952.1">
    <property type="nucleotide sequence ID" value="NZ_OBEH01000002.1"/>
</dbReference>
<evidence type="ECO:0000259" key="1">
    <source>
        <dbReference type="Pfam" id="PF00561"/>
    </source>
</evidence>
<dbReference type="Gene3D" id="3.40.50.1820">
    <property type="entry name" value="alpha/beta hydrolase"/>
    <property type="match status" value="1"/>
</dbReference>
<reference evidence="3" key="1">
    <citation type="submission" date="2017-09" db="EMBL/GenBank/DDBJ databases">
        <authorList>
            <person name="Varghese N."/>
            <person name="Submissions S."/>
        </authorList>
    </citation>
    <scope>NUCLEOTIDE SEQUENCE [LARGE SCALE GENOMIC DNA]</scope>
    <source>
        <strain evidence="3">DSM 25885</strain>
    </source>
</reference>
<dbReference type="Pfam" id="PF00561">
    <property type="entry name" value="Abhydrolase_1"/>
    <property type="match status" value="1"/>
</dbReference>
<dbReference type="AlphaFoldDB" id="A0A285MQK7"/>
<dbReference type="InterPro" id="IPR029058">
    <property type="entry name" value="AB_hydrolase_fold"/>
</dbReference>
<proteinExistence type="predicted"/>
<organism evidence="2 3">
    <name type="scientific">Flagellimonas pacifica</name>
    <dbReference type="NCBI Taxonomy" id="1247520"/>
    <lineage>
        <taxon>Bacteria</taxon>
        <taxon>Pseudomonadati</taxon>
        <taxon>Bacteroidota</taxon>
        <taxon>Flavobacteriia</taxon>
        <taxon>Flavobacteriales</taxon>
        <taxon>Flavobacteriaceae</taxon>
        <taxon>Flagellimonas</taxon>
    </lineage>
</organism>
<protein>
    <submittedName>
        <fullName evidence="2">Pimeloyl-ACP methyl ester carboxylesterase</fullName>
    </submittedName>
</protein>
<dbReference type="GO" id="GO:0016020">
    <property type="term" value="C:membrane"/>
    <property type="evidence" value="ECO:0007669"/>
    <property type="project" value="TreeGrafter"/>
</dbReference>
<feature type="domain" description="AB hydrolase-1" evidence="1">
    <location>
        <begin position="53"/>
        <end position="210"/>
    </location>
</feature>
<keyword evidence="3" id="KW-1185">Reference proteome</keyword>
<dbReference type="EMBL" id="OBEH01000002">
    <property type="protein sequence ID" value="SNY99455.1"/>
    <property type="molecule type" value="Genomic_DNA"/>
</dbReference>
<dbReference type="PRINTS" id="PR00111">
    <property type="entry name" value="ABHYDROLASE"/>
</dbReference>
<sequence length="263" mass="29335">MKVSKRISVYISIVSLFAISCNNDDDQVLTPSNLVDVGNHKLYTETAGDGEHTLVFESGLGDNYESWFKLLGLAETHQVIAYNRAGYEPSETATNERSIIQLAADLHQVILSKSKNNQVILVGHSLGGAVVRYYTVQHPEMVEGIVFVDPSHEDFEVMTQEQEDDMVHFFKGEGLFQIANEAEQFIENFQVLDQLSTLPNVPVVVLTSIKDREGEDEERWISAHATLGDNLTNFTHITTENSGHYIQVEEPQLVIDAIGAVLE</sequence>
<accession>A0A285MQK7</accession>
<dbReference type="PANTHER" id="PTHR43798">
    <property type="entry name" value="MONOACYLGLYCEROL LIPASE"/>
    <property type="match status" value="1"/>
</dbReference>
<dbReference type="GO" id="GO:0046464">
    <property type="term" value="P:acylglycerol catabolic process"/>
    <property type="evidence" value="ECO:0007669"/>
    <property type="project" value="TreeGrafter"/>
</dbReference>
<dbReference type="InterPro" id="IPR050266">
    <property type="entry name" value="AB_hydrolase_sf"/>
</dbReference>
<dbReference type="Proteomes" id="UP000219048">
    <property type="component" value="Unassembled WGS sequence"/>
</dbReference>
<dbReference type="PROSITE" id="PS51257">
    <property type="entry name" value="PROKAR_LIPOPROTEIN"/>
    <property type="match status" value="1"/>
</dbReference>
<dbReference type="OrthoDB" id="9793489at2"/>
<dbReference type="PANTHER" id="PTHR43798:SF5">
    <property type="entry name" value="MONOACYLGLYCEROL LIPASE ABHD6"/>
    <property type="match status" value="1"/>
</dbReference>
<evidence type="ECO:0000313" key="2">
    <source>
        <dbReference type="EMBL" id="SNY99455.1"/>
    </source>
</evidence>
<dbReference type="SUPFAM" id="SSF53474">
    <property type="entry name" value="alpha/beta-Hydrolases"/>
    <property type="match status" value="1"/>
</dbReference>
<dbReference type="InterPro" id="IPR000073">
    <property type="entry name" value="AB_hydrolase_1"/>
</dbReference>
<name>A0A285MQK7_9FLAO</name>
<gene>
    <name evidence="2" type="ORF">SAMN06265377_1261</name>
</gene>
<evidence type="ECO:0000313" key="3">
    <source>
        <dbReference type="Proteomes" id="UP000219048"/>
    </source>
</evidence>